<proteinExistence type="predicted"/>
<dbReference type="PANTHER" id="PTHR30401:SF0">
    <property type="entry name" value="TRNA 2-SELENOURIDINE SYNTHASE"/>
    <property type="match status" value="1"/>
</dbReference>
<dbReference type="PROSITE" id="PS50206">
    <property type="entry name" value="RHODANESE_3"/>
    <property type="match status" value="1"/>
</dbReference>
<name>A0ABV9QHM2_9FIRM</name>
<dbReference type="Pfam" id="PF00581">
    <property type="entry name" value="Rhodanese"/>
    <property type="match status" value="1"/>
</dbReference>
<dbReference type="Proteomes" id="UP001595916">
    <property type="component" value="Unassembled WGS sequence"/>
</dbReference>
<dbReference type="Gene3D" id="3.40.50.300">
    <property type="entry name" value="P-loop containing nucleotide triphosphate hydrolases"/>
    <property type="match status" value="1"/>
</dbReference>
<dbReference type="EC" id="2.5.1.-" evidence="3"/>
<dbReference type="PANTHER" id="PTHR30401">
    <property type="entry name" value="TRNA 2-SELENOURIDINE SYNTHASE"/>
    <property type="match status" value="1"/>
</dbReference>
<dbReference type="SMART" id="SM00450">
    <property type="entry name" value="RHOD"/>
    <property type="match status" value="1"/>
</dbReference>
<organism evidence="3 4">
    <name type="scientific">Filifactor villosus</name>
    <dbReference type="NCBI Taxonomy" id="29374"/>
    <lineage>
        <taxon>Bacteria</taxon>
        <taxon>Bacillati</taxon>
        <taxon>Bacillota</taxon>
        <taxon>Clostridia</taxon>
        <taxon>Peptostreptococcales</taxon>
        <taxon>Filifactoraceae</taxon>
        <taxon>Filifactor</taxon>
    </lineage>
</organism>
<dbReference type="NCBIfam" id="NF008752">
    <property type="entry name" value="PRK11784.1-4"/>
    <property type="match status" value="1"/>
</dbReference>
<dbReference type="InterPro" id="IPR017582">
    <property type="entry name" value="SelU"/>
</dbReference>
<protein>
    <submittedName>
        <fullName evidence="3">tRNA 2-selenouridine(34) synthase MnmH</fullName>
        <ecNumber evidence="3">2.5.1.-</ecNumber>
    </submittedName>
</protein>
<dbReference type="GO" id="GO:0016740">
    <property type="term" value="F:transferase activity"/>
    <property type="evidence" value="ECO:0007669"/>
    <property type="project" value="UniProtKB-KW"/>
</dbReference>
<dbReference type="InterPro" id="IPR001763">
    <property type="entry name" value="Rhodanese-like_dom"/>
</dbReference>
<accession>A0ABV9QHM2</accession>
<dbReference type="InterPro" id="IPR036873">
    <property type="entry name" value="Rhodanese-like_dom_sf"/>
</dbReference>
<dbReference type="EMBL" id="JBHSHL010000013">
    <property type="protein sequence ID" value="MFC4804115.1"/>
    <property type="molecule type" value="Genomic_DNA"/>
</dbReference>
<evidence type="ECO:0000313" key="3">
    <source>
        <dbReference type="EMBL" id="MFC4804115.1"/>
    </source>
</evidence>
<evidence type="ECO:0000313" key="4">
    <source>
        <dbReference type="Proteomes" id="UP001595916"/>
    </source>
</evidence>
<evidence type="ECO:0000259" key="2">
    <source>
        <dbReference type="PROSITE" id="PS50206"/>
    </source>
</evidence>
<dbReference type="SUPFAM" id="SSF52821">
    <property type="entry name" value="Rhodanese/Cell cycle control phosphatase"/>
    <property type="match status" value="1"/>
</dbReference>
<feature type="domain" description="Rhodanese" evidence="2">
    <location>
        <begin position="15"/>
        <end position="137"/>
    </location>
</feature>
<dbReference type="Pfam" id="PF26341">
    <property type="entry name" value="AAA_SelU"/>
    <property type="match status" value="1"/>
</dbReference>
<dbReference type="RefSeq" id="WP_379787604.1">
    <property type="nucleotide sequence ID" value="NZ_JBHSHL010000013.1"/>
</dbReference>
<reference evidence="4" key="1">
    <citation type="journal article" date="2019" name="Int. J. Syst. Evol. Microbiol.">
        <title>The Global Catalogue of Microorganisms (GCM) 10K type strain sequencing project: providing services to taxonomists for standard genome sequencing and annotation.</title>
        <authorList>
            <consortium name="The Broad Institute Genomics Platform"/>
            <consortium name="The Broad Institute Genome Sequencing Center for Infectious Disease"/>
            <person name="Wu L."/>
            <person name="Ma J."/>
        </authorList>
    </citation>
    <scope>NUCLEOTIDE SEQUENCE [LARGE SCALE GENOMIC DNA]</scope>
    <source>
        <strain evidence="4">CCUG 46385</strain>
    </source>
</reference>
<dbReference type="SUPFAM" id="SSF52540">
    <property type="entry name" value="P-loop containing nucleoside triphosphate hydrolases"/>
    <property type="match status" value="1"/>
</dbReference>
<dbReference type="NCBIfam" id="TIGR03167">
    <property type="entry name" value="tRNA_sel_U_synt"/>
    <property type="match status" value="1"/>
</dbReference>
<gene>
    <name evidence="3" type="primary">mnmH</name>
    <name evidence="3" type="ORF">ACFO4R_03390</name>
</gene>
<evidence type="ECO:0000256" key="1">
    <source>
        <dbReference type="ARBA" id="ARBA00023266"/>
    </source>
</evidence>
<dbReference type="InterPro" id="IPR027417">
    <property type="entry name" value="P-loop_NTPase"/>
</dbReference>
<dbReference type="InterPro" id="IPR058840">
    <property type="entry name" value="AAA_SelU"/>
</dbReference>
<dbReference type="NCBIfam" id="NF008750">
    <property type="entry name" value="PRK11784.1-2"/>
    <property type="match status" value="1"/>
</dbReference>
<comment type="caution">
    <text evidence="3">The sequence shown here is derived from an EMBL/GenBank/DDBJ whole genome shotgun (WGS) entry which is preliminary data.</text>
</comment>
<keyword evidence="4" id="KW-1185">Reference proteome</keyword>
<dbReference type="Gene3D" id="3.40.250.10">
    <property type="entry name" value="Rhodanese-like domain"/>
    <property type="match status" value="1"/>
</dbReference>
<keyword evidence="3" id="KW-0808">Transferase</keyword>
<keyword evidence="1" id="KW-0711">Selenium</keyword>
<sequence length="346" mass="39940">MYPEMTIEQLQNIDASKRILYIDLRSEGEYESSTIPGSLNLPLLNNKEREIVGTLYVQKDVEMAKSQGISFVSQKLPDLYKNITTQTRNYDHVVLFCERGGFRSQSLFVLLKSLHINVWKLHGGYKAYRAFINTQLPQIFEELTPIVLSGNTGCGKTQLLQELRRRGMDVLDLEACANHRGSLLGSVGLGATNSQKTFESLVYDELKTRKTNYVFMEAESRRIGSVILPPYIYKSIQNAVAINITSPLESRVDRILKEYTGNTDSDIIEALEKLRKYLSNERVDKFIEEVRKNNYPPVIRELIENYYDHKYTKGDYTVVSQFDHVDTKKTAEQILMWKQSYYPQEE</sequence>